<dbReference type="InterPro" id="IPR032623">
    <property type="entry name" value="FecR_N"/>
</dbReference>
<dbReference type="Pfam" id="PF04773">
    <property type="entry name" value="FecR"/>
    <property type="match status" value="1"/>
</dbReference>
<dbReference type="RefSeq" id="WP_048378122.1">
    <property type="nucleotide sequence ID" value="NZ_FNRS01000001.1"/>
</dbReference>
<name>A0A0J6GWS9_PSETA</name>
<evidence type="ECO:0000313" key="6">
    <source>
        <dbReference type="Proteomes" id="UP000183155"/>
    </source>
</evidence>
<dbReference type="OrthoDB" id="1099576at2"/>
<evidence type="ECO:0000259" key="2">
    <source>
        <dbReference type="Pfam" id="PF16220"/>
    </source>
</evidence>
<dbReference type="InterPro" id="IPR012373">
    <property type="entry name" value="Ferrdict_sens_TM"/>
</dbReference>
<evidence type="ECO:0000313" key="4">
    <source>
        <dbReference type="EMBL" id="SEB69245.1"/>
    </source>
</evidence>
<dbReference type="AlphaFoldDB" id="A0A0J6GWS9"/>
<dbReference type="PIRSF" id="PIRSF018266">
    <property type="entry name" value="FecR"/>
    <property type="match status" value="1"/>
</dbReference>
<dbReference type="STRING" id="47884.SAMN04490203_0969"/>
<proteinExistence type="predicted"/>
<accession>A0A0J6GWS9</accession>
<dbReference type="PANTHER" id="PTHR30273">
    <property type="entry name" value="PERIPLASMIC SIGNAL SENSOR AND SIGMA FACTOR ACTIVATOR FECR-RELATED"/>
    <property type="match status" value="1"/>
</dbReference>
<protein>
    <submittedName>
        <fullName evidence="4">Ferric-dicitrate binding protein FerR, regulates iron transport through sigma-19</fullName>
    </submittedName>
    <submittedName>
        <fullName evidence="3">Iron dicitrate transport regulator FecR</fullName>
    </submittedName>
</protein>
<feature type="domain" description="FecR protein" evidence="1">
    <location>
        <begin position="118"/>
        <end position="209"/>
    </location>
</feature>
<dbReference type="PATRIC" id="fig|47884.3.peg.753"/>
<keyword evidence="6" id="KW-1185">Reference proteome</keyword>
<reference evidence="4 6" key="2">
    <citation type="submission" date="2016-10" db="EMBL/GenBank/DDBJ databases">
        <authorList>
            <person name="Varghese N."/>
            <person name="Submissions S."/>
        </authorList>
    </citation>
    <scope>NUCLEOTIDE SEQUENCE [LARGE SCALE GENOMIC DNA]</scope>
    <source>
        <strain evidence="4 6">BS3652</strain>
    </source>
</reference>
<dbReference type="GO" id="GO:0016989">
    <property type="term" value="F:sigma factor antagonist activity"/>
    <property type="evidence" value="ECO:0007669"/>
    <property type="project" value="TreeGrafter"/>
</dbReference>
<dbReference type="Pfam" id="PF16220">
    <property type="entry name" value="DUF4880"/>
    <property type="match status" value="1"/>
</dbReference>
<reference evidence="3 5" key="1">
    <citation type="submission" date="2015-02" db="EMBL/GenBank/DDBJ databases">
        <title>Pseudomonas helleri sp. nov. and Pseudomonas weihenstephanensis sp. nov., isolated from raw cows milk.</title>
        <authorList>
            <person name="von Neubeck M."/>
            <person name="Huptas C."/>
            <person name="Wenning M."/>
            <person name="Scherer S."/>
        </authorList>
    </citation>
    <scope>NUCLEOTIDE SEQUENCE [LARGE SCALE GENOMIC DNA]</scope>
    <source>
        <strain evidence="3 5">DSM 21104</strain>
    </source>
</reference>
<dbReference type="Gene3D" id="2.60.120.1440">
    <property type="match status" value="1"/>
</dbReference>
<evidence type="ECO:0000313" key="5">
    <source>
        <dbReference type="Proteomes" id="UP000036395"/>
    </source>
</evidence>
<dbReference type="Proteomes" id="UP000036395">
    <property type="component" value="Unassembled WGS sequence"/>
</dbReference>
<gene>
    <name evidence="4" type="ORF">SAMN04490203_0969</name>
    <name evidence="3" type="ORF">TU78_01780</name>
</gene>
<evidence type="ECO:0000313" key="3">
    <source>
        <dbReference type="EMBL" id="KMM86743.1"/>
    </source>
</evidence>
<dbReference type="PANTHER" id="PTHR30273:SF2">
    <property type="entry name" value="PROTEIN FECR"/>
    <property type="match status" value="1"/>
</dbReference>
<dbReference type="Proteomes" id="UP000183155">
    <property type="component" value="Unassembled WGS sequence"/>
</dbReference>
<dbReference type="InterPro" id="IPR006860">
    <property type="entry name" value="FecR"/>
</dbReference>
<organism evidence="3 5">
    <name type="scientific">Pseudomonas taetrolens</name>
    <dbReference type="NCBI Taxonomy" id="47884"/>
    <lineage>
        <taxon>Bacteria</taxon>
        <taxon>Pseudomonadati</taxon>
        <taxon>Pseudomonadota</taxon>
        <taxon>Gammaproteobacteria</taxon>
        <taxon>Pseudomonadales</taxon>
        <taxon>Pseudomonadaceae</taxon>
        <taxon>Pseudomonas</taxon>
    </lineage>
</organism>
<dbReference type="EMBL" id="JYLA01000001">
    <property type="protein sequence ID" value="KMM86743.1"/>
    <property type="molecule type" value="Genomic_DNA"/>
</dbReference>
<comment type="caution">
    <text evidence="3">The sequence shown here is derived from an EMBL/GenBank/DDBJ whole genome shotgun (WGS) entry which is preliminary data.</text>
</comment>
<evidence type="ECO:0000259" key="1">
    <source>
        <dbReference type="Pfam" id="PF04773"/>
    </source>
</evidence>
<feature type="domain" description="FecR N-terminal" evidence="2">
    <location>
        <begin position="11"/>
        <end position="51"/>
    </location>
</feature>
<sequence length="322" mass="35387">MSKPRLDPISEQSIDWMVKLRAGTPDAALLARFNAWLAQDPAHAQAWATLQERLAGSFNTVRALDKRVPGQAGEARQLLLQPNGTRRDALRAITGLGLLGGGLWLGARSPLGDSLLADLSTGRGQQQNYSLADGSRLSLNANSAVSLHFDERQRLIVLHHGELVIQVASDPLRPLRVRTAEGEVQALGTRFLVSQQASATRVVVLQHSVQARLFNGVTLELQEGQSAEMNATSIVPVTGDQRRRADWLNGRLNVLDEPLQHVVDALRPYCRGFVRVAPEVRQLRVQGVFPLNDPERTLTALAETLPIRVDRYGPWLTLIGTR</sequence>
<dbReference type="EMBL" id="FNRS01000001">
    <property type="protein sequence ID" value="SEB69245.1"/>
    <property type="molecule type" value="Genomic_DNA"/>
</dbReference>